<dbReference type="EMBL" id="FMYF01000008">
    <property type="protein sequence ID" value="SDB91490.1"/>
    <property type="molecule type" value="Genomic_DNA"/>
</dbReference>
<feature type="domain" description="Amidohydrolase-related" evidence="2">
    <location>
        <begin position="94"/>
        <end position="391"/>
    </location>
</feature>
<sequence>MSDPGDVHGSHPQAHGPSVHPHEPYVHSHDGGVPHLHHHGHAAVPAPDLREPGPDLHISGVLLPEEESVDLWVSGGRFVEGPLAGATTLARDVWILPGLVDAHCHIGLDHHGAVDAEHAEQQALTERTAGTLLIRDAGSPADTHWMDEREDLPRVIRAGRHIARPKRYIRNYAQEVEPEDLVAAVEEQAGRGDGWVKLVGDWIDRDKGDLAPLWSPAVAAEAIARAHRLGARVTAHCFDEQSAAELVEAGIDGVEHGPGLTDDVIELMAENQVALVPTMVNLETFPEIAAAGEAKFPSYAAHMRDMHARRFETIGRAREAGVPIYAGTDAGGALPHGLIGTEIELLAKVGGIAFALGAASWRAREWLEVPAIEVGASADLVLYDADPRTDPGIIRHPRAVVLRGRVR</sequence>
<organism evidence="3 4">
    <name type="scientific">Raineyella antarctica</name>
    <dbReference type="NCBI Taxonomy" id="1577474"/>
    <lineage>
        <taxon>Bacteria</taxon>
        <taxon>Bacillati</taxon>
        <taxon>Actinomycetota</taxon>
        <taxon>Actinomycetes</taxon>
        <taxon>Propionibacteriales</taxon>
        <taxon>Propionibacteriaceae</taxon>
        <taxon>Raineyella</taxon>
    </lineage>
</organism>
<dbReference type="PANTHER" id="PTHR43135">
    <property type="entry name" value="ALPHA-D-RIBOSE 1-METHYLPHOSPHONATE 5-TRIPHOSPHATE DIPHOSPHATASE"/>
    <property type="match status" value="1"/>
</dbReference>
<evidence type="ECO:0000313" key="4">
    <source>
        <dbReference type="Proteomes" id="UP000199086"/>
    </source>
</evidence>
<keyword evidence="4" id="KW-1185">Reference proteome</keyword>
<dbReference type="InterPro" id="IPR032466">
    <property type="entry name" value="Metal_Hydrolase"/>
</dbReference>
<evidence type="ECO:0000256" key="1">
    <source>
        <dbReference type="SAM" id="MobiDB-lite"/>
    </source>
</evidence>
<protein>
    <submittedName>
        <fullName evidence="3">Imidazolonepropionase</fullName>
    </submittedName>
</protein>
<dbReference type="Proteomes" id="UP000199086">
    <property type="component" value="Unassembled WGS sequence"/>
</dbReference>
<dbReference type="InterPro" id="IPR006680">
    <property type="entry name" value="Amidohydro-rel"/>
</dbReference>
<dbReference type="InterPro" id="IPR011059">
    <property type="entry name" value="Metal-dep_hydrolase_composite"/>
</dbReference>
<evidence type="ECO:0000313" key="3">
    <source>
        <dbReference type="EMBL" id="SDB91490.1"/>
    </source>
</evidence>
<dbReference type="Gene3D" id="2.30.40.10">
    <property type="entry name" value="Urease, subunit C, domain 1"/>
    <property type="match status" value="1"/>
</dbReference>
<feature type="region of interest" description="Disordered" evidence="1">
    <location>
        <begin position="1"/>
        <end position="52"/>
    </location>
</feature>
<dbReference type="RefSeq" id="WP_139283236.1">
    <property type="nucleotide sequence ID" value="NZ_FMYF01000008.1"/>
</dbReference>
<name>A0A1G6HB55_9ACTN</name>
<proteinExistence type="predicted"/>
<dbReference type="PANTHER" id="PTHR43135:SF4">
    <property type="entry name" value="AMIDOHYDROLASE-RELATED DOMAIN-CONTAINING PROTEIN"/>
    <property type="match status" value="1"/>
</dbReference>
<reference evidence="3 4" key="1">
    <citation type="submission" date="2016-06" db="EMBL/GenBank/DDBJ databases">
        <authorList>
            <person name="Olsen C.W."/>
            <person name="Carey S."/>
            <person name="Hinshaw L."/>
            <person name="Karasin A.I."/>
        </authorList>
    </citation>
    <scope>NUCLEOTIDE SEQUENCE [LARGE SCALE GENOMIC DNA]</scope>
    <source>
        <strain evidence="3 4">LZ-22</strain>
    </source>
</reference>
<dbReference type="STRING" id="1577474.GA0111570_10874"/>
<dbReference type="Pfam" id="PF01979">
    <property type="entry name" value="Amidohydro_1"/>
    <property type="match status" value="1"/>
</dbReference>
<gene>
    <name evidence="3" type="ORF">GA0111570_10874</name>
</gene>
<dbReference type="GO" id="GO:0016810">
    <property type="term" value="F:hydrolase activity, acting on carbon-nitrogen (but not peptide) bonds"/>
    <property type="evidence" value="ECO:0007669"/>
    <property type="project" value="InterPro"/>
</dbReference>
<evidence type="ECO:0000259" key="2">
    <source>
        <dbReference type="Pfam" id="PF01979"/>
    </source>
</evidence>
<dbReference type="InterPro" id="IPR051781">
    <property type="entry name" value="Metallo-dep_Hydrolase"/>
</dbReference>
<dbReference type="Gene3D" id="3.20.20.140">
    <property type="entry name" value="Metal-dependent hydrolases"/>
    <property type="match status" value="1"/>
</dbReference>
<dbReference type="OrthoDB" id="3451205at2"/>
<feature type="compositionally biased region" description="Basic and acidic residues" evidence="1">
    <location>
        <begin position="20"/>
        <end position="32"/>
    </location>
</feature>
<dbReference type="AlphaFoldDB" id="A0A1G6HB55"/>
<accession>A0A1G6HB55</accession>
<dbReference type="SUPFAM" id="SSF51556">
    <property type="entry name" value="Metallo-dependent hydrolases"/>
    <property type="match status" value="1"/>
</dbReference>